<evidence type="ECO:0000313" key="6">
    <source>
        <dbReference type="EMBL" id="GBG10739.1"/>
    </source>
</evidence>
<evidence type="ECO:0000313" key="7">
    <source>
        <dbReference type="Proteomes" id="UP000245202"/>
    </source>
</evidence>
<evidence type="ECO:0000256" key="1">
    <source>
        <dbReference type="ARBA" id="ARBA00004141"/>
    </source>
</evidence>
<accession>A0A2R5EYK4</accession>
<dbReference type="Proteomes" id="UP000245202">
    <property type="component" value="Unassembled WGS sequence"/>
</dbReference>
<feature type="transmembrane region" description="Helical" evidence="5">
    <location>
        <begin position="208"/>
        <end position="228"/>
    </location>
</feature>
<feature type="transmembrane region" description="Helical" evidence="5">
    <location>
        <begin position="150"/>
        <end position="174"/>
    </location>
</feature>
<dbReference type="HAMAP" id="MF_00902">
    <property type="entry name" value="TatC"/>
    <property type="match status" value="1"/>
</dbReference>
<feature type="transmembrane region" description="Helical" evidence="5">
    <location>
        <begin position="63"/>
        <end position="84"/>
    </location>
</feature>
<evidence type="ECO:0000256" key="4">
    <source>
        <dbReference type="ARBA" id="ARBA00023136"/>
    </source>
</evidence>
<dbReference type="InterPro" id="IPR002033">
    <property type="entry name" value="TatC"/>
</dbReference>
<evidence type="ECO:0000256" key="2">
    <source>
        <dbReference type="ARBA" id="ARBA00022692"/>
    </source>
</evidence>
<dbReference type="InterPro" id="IPR019820">
    <property type="entry name" value="Sec-indep_translocase_CS"/>
</dbReference>
<dbReference type="GO" id="GO:0009977">
    <property type="term" value="F:proton motive force dependent protein transmembrane transporter activity"/>
    <property type="evidence" value="ECO:0007669"/>
    <property type="project" value="TreeGrafter"/>
</dbReference>
<keyword evidence="7" id="KW-1185">Reference proteome</keyword>
<keyword evidence="3 5" id="KW-1133">Transmembrane helix</keyword>
<comment type="subcellular location">
    <subcellularLocation>
        <location evidence="5">Cell membrane</location>
        <topology evidence="5">Multi-pass membrane protein</topology>
    </subcellularLocation>
    <subcellularLocation>
        <location evidence="1">Membrane</location>
        <topology evidence="1">Multi-pass membrane protein</topology>
    </subcellularLocation>
</comment>
<keyword evidence="5" id="KW-0653">Protein transport</keyword>
<comment type="similarity">
    <text evidence="5">Belongs to the TatC family.</text>
</comment>
<gene>
    <name evidence="5" type="primary">tatC</name>
    <name evidence="6" type="ORF">PAT3040_05501</name>
</gene>
<dbReference type="EMBL" id="BDQX01000356">
    <property type="protein sequence ID" value="GBG10739.1"/>
    <property type="molecule type" value="Genomic_DNA"/>
</dbReference>
<dbReference type="PANTHER" id="PTHR30371">
    <property type="entry name" value="SEC-INDEPENDENT PROTEIN TRANSLOCASE PROTEIN TATC"/>
    <property type="match status" value="1"/>
</dbReference>
<dbReference type="AlphaFoldDB" id="A0A2R5EYK4"/>
<dbReference type="NCBIfam" id="TIGR00945">
    <property type="entry name" value="tatC"/>
    <property type="match status" value="1"/>
</dbReference>
<dbReference type="Pfam" id="PF00902">
    <property type="entry name" value="TatC"/>
    <property type="match status" value="1"/>
</dbReference>
<comment type="function">
    <text evidence="5">Part of the twin-arginine translocation (Tat) system that transports large folded proteins containing a characteristic twin-arginine motif in their signal peptide across membranes.</text>
</comment>
<protein>
    <recommendedName>
        <fullName evidence="5">Sec-independent protein translocase protein TatC</fullName>
    </recommendedName>
</protein>
<comment type="subunit">
    <text evidence="5">Forms a complex with TatA.</text>
</comment>
<sequence>MEMQEDLVRHLAELRKRLILVACWFFVTMCAGLYLSPKILQYIKSSNVSTEVEWNVFSFTDGLFIYLRCAFLFAFLFTLPLLLYQTWAFVRPGLTEKEAKGTLAYVPASFALFLAGVSFSYFLVFPMMMRFMMQMNHTVGAVETYGIDKYFVFLFSVVFPLGVAFEMPIVMLFLTRLGVLTPERLTVTRKYAYVGLAVVGSCISPPDFVSHLSVTVPLIVLFELSALLSRRYAKRHYAVPVLRPDPT</sequence>
<keyword evidence="5" id="KW-1003">Cell membrane</keyword>
<evidence type="ECO:0000256" key="3">
    <source>
        <dbReference type="ARBA" id="ARBA00022989"/>
    </source>
</evidence>
<organism evidence="6 7">
    <name type="scientific">Paenibacillus agaridevorans</name>
    <dbReference type="NCBI Taxonomy" id="171404"/>
    <lineage>
        <taxon>Bacteria</taxon>
        <taxon>Bacillati</taxon>
        <taxon>Bacillota</taxon>
        <taxon>Bacilli</taxon>
        <taxon>Bacillales</taxon>
        <taxon>Paenibacillaceae</taxon>
        <taxon>Paenibacillus</taxon>
    </lineage>
</organism>
<comment type="caution">
    <text evidence="5">Lacks conserved residue(s) required for the propagation of feature annotation.</text>
</comment>
<feature type="transmembrane region" description="Helical" evidence="5">
    <location>
        <begin position="18"/>
        <end position="36"/>
    </location>
</feature>
<evidence type="ECO:0000256" key="5">
    <source>
        <dbReference type="HAMAP-Rule" id="MF_00902"/>
    </source>
</evidence>
<dbReference type="GO" id="GO:0065002">
    <property type="term" value="P:intracellular protein transmembrane transport"/>
    <property type="evidence" value="ECO:0007669"/>
    <property type="project" value="TreeGrafter"/>
</dbReference>
<dbReference type="GO" id="GO:0033281">
    <property type="term" value="C:TAT protein transport complex"/>
    <property type="evidence" value="ECO:0007669"/>
    <property type="project" value="UniProtKB-UniRule"/>
</dbReference>
<reference evidence="6 7" key="1">
    <citation type="submission" date="2017-08" db="EMBL/GenBank/DDBJ databases">
        <title>Substantial Increase in Enzyme Production by Combined Drug-Resistance Mutations in Paenibacillus agaridevorans.</title>
        <authorList>
            <person name="Tanaka Y."/>
            <person name="Funane K."/>
            <person name="Hosaka T."/>
            <person name="Shiwa Y."/>
            <person name="Fujita N."/>
            <person name="Miyazaki T."/>
            <person name="Yoshikawa H."/>
            <person name="Murakami K."/>
            <person name="Kasahara K."/>
            <person name="Inaoka T."/>
            <person name="Hiraga Y."/>
            <person name="Ochi K."/>
        </authorList>
    </citation>
    <scope>NUCLEOTIDE SEQUENCE [LARGE SCALE GENOMIC DNA]</scope>
    <source>
        <strain evidence="6 7">T-3040</strain>
    </source>
</reference>
<comment type="caution">
    <text evidence="6">The sequence shown here is derived from an EMBL/GenBank/DDBJ whole genome shotgun (WGS) entry which is preliminary data.</text>
</comment>
<proteinExistence type="inferred from homology"/>
<dbReference type="PRINTS" id="PR01840">
    <property type="entry name" value="TATCFAMILY"/>
</dbReference>
<dbReference type="PANTHER" id="PTHR30371:SF0">
    <property type="entry name" value="SEC-INDEPENDENT PROTEIN TRANSLOCASE PROTEIN TATC, CHLOROPLASTIC-RELATED"/>
    <property type="match status" value="1"/>
</dbReference>
<keyword evidence="5" id="KW-0811">Translocation</keyword>
<feature type="transmembrane region" description="Helical" evidence="5">
    <location>
        <begin position="104"/>
        <end position="129"/>
    </location>
</feature>
<keyword evidence="4 5" id="KW-0472">Membrane</keyword>
<dbReference type="PROSITE" id="PS01218">
    <property type="entry name" value="TATC"/>
    <property type="match status" value="1"/>
</dbReference>
<dbReference type="GO" id="GO:0043953">
    <property type="term" value="P:protein transport by the Tat complex"/>
    <property type="evidence" value="ECO:0007669"/>
    <property type="project" value="UniProtKB-UniRule"/>
</dbReference>
<name>A0A2R5EYK4_9BACL</name>
<keyword evidence="5" id="KW-0813">Transport</keyword>
<keyword evidence="2 5" id="KW-0812">Transmembrane</keyword>